<dbReference type="EMBL" id="BMOD01000009">
    <property type="protein sequence ID" value="GGJ39546.1"/>
    <property type="molecule type" value="Genomic_DNA"/>
</dbReference>
<dbReference type="InterPro" id="IPR051796">
    <property type="entry name" value="ISF_SsuE-like"/>
</dbReference>
<gene>
    <name evidence="4" type="ORF">GCM10008938_27020</name>
</gene>
<dbReference type="InterPro" id="IPR029039">
    <property type="entry name" value="Flavoprotein-like_sf"/>
</dbReference>
<accession>A0ABQ2D0L5</accession>
<reference evidence="5" key="1">
    <citation type="journal article" date="2019" name="Int. J. Syst. Evol. Microbiol.">
        <title>The Global Catalogue of Microorganisms (GCM) 10K type strain sequencing project: providing services to taxonomists for standard genome sequencing and annotation.</title>
        <authorList>
            <consortium name="The Broad Institute Genomics Platform"/>
            <consortium name="The Broad Institute Genome Sequencing Center for Infectious Disease"/>
            <person name="Wu L."/>
            <person name="Ma J."/>
        </authorList>
    </citation>
    <scope>NUCLEOTIDE SEQUENCE [LARGE SCALE GENOMIC DNA]</scope>
    <source>
        <strain evidence="5">JCM 14370</strain>
    </source>
</reference>
<dbReference type="SUPFAM" id="SSF52218">
    <property type="entry name" value="Flavoproteins"/>
    <property type="match status" value="1"/>
</dbReference>
<evidence type="ECO:0000313" key="5">
    <source>
        <dbReference type="Proteomes" id="UP000632222"/>
    </source>
</evidence>
<name>A0ABQ2D0L5_9DEIO</name>
<dbReference type="InterPro" id="IPR003680">
    <property type="entry name" value="Flavodoxin_fold"/>
</dbReference>
<dbReference type="PANTHER" id="PTHR43278">
    <property type="entry name" value="NAD(P)H-DEPENDENT FMN-CONTAINING OXIDOREDUCTASE YWQN-RELATED"/>
    <property type="match status" value="1"/>
</dbReference>
<dbReference type="RefSeq" id="WP_189003221.1">
    <property type="nucleotide sequence ID" value="NZ_BMOD01000009.1"/>
</dbReference>
<comment type="caution">
    <text evidence="4">The sequence shown here is derived from an EMBL/GenBank/DDBJ whole genome shotgun (WGS) entry which is preliminary data.</text>
</comment>
<keyword evidence="2" id="KW-0288">FMN</keyword>
<sequence length="183" mass="20615">MQPHSLFLLASSRKDGNSEQLARAAAAHLPAGVKQTWLHLADHPLPSFEDLRHNGQSYPAPEGHAKVLLDATLEATDLVVVAPLYWYSLPTLAKRYLDEWSAWLRLPDVHFRDRMTGKKLYAITTHTGKKEEVEPLTESLRLSAEYMKMQYQGALIGWGSRPGDVQRDTAALEQAQAFFHRQG</sequence>
<proteinExistence type="predicted"/>
<keyword evidence="1" id="KW-0285">Flavoprotein</keyword>
<keyword evidence="5" id="KW-1185">Reference proteome</keyword>
<organism evidence="4 5">
    <name type="scientific">Deinococcus roseus</name>
    <dbReference type="NCBI Taxonomy" id="392414"/>
    <lineage>
        <taxon>Bacteria</taxon>
        <taxon>Thermotogati</taxon>
        <taxon>Deinococcota</taxon>
        <taxon>Deinococci</taxon>
        <taxon>Deinococcales</taxon>
        <taxon>Deinococcaceae</taxon>
        <taxon>Deinococcus</taxon>
    </lineage>
</organism>
<feature type="domain" description="Flavodoxin-like fold" evidence="3">
    <location>
        <begin position="6"/>
        <end position="174"/>
    </location>
</feature>
<evidence type="ECO:0000259" key="3">
    <source>
        <dbReference type="Pfam" id="PF02525"/>
    </source>
</evidence>
<protein>
    <submittedName>
        <fullName evidence="4">Flavodoxin</fullName>
    </submittedName>
</protein>
<evidence type="ECO:0000256" key="1">
    <source>
        <dbReference type="ARBA" id="ARBA00022630"/>
    </source>
</evidence>
<dbReference type="Gene3D" id="3.40.50.360">
    <property type="match status" value="1"/>
</dbReference>
<evidence type="ECO:0000313" key="4">
    <source>
        <dbReference type="EMBL" id="GGJ39546.1"/>
    </source>
</evidence>
<dbReference type="Pfam" id="PF02525">
    <property type="entry name" value="Flavodoxin_2"/>
    <property type="match status" value="1"/>
</dbReference>
<dbReference type="Proteomes" id="UP000632222">
    <property type="component" value="Unassembled WGS sequence"/>
</dbReference>
<dbReference type="PANTHER" id="PTHR43278:SF4">
    <property type="entry name" value="NAD(P)H-DEPENDENT FMN-CONTAINING OXIDOREDUCTASE YWQN-RELATED"/>
    <property type="match status" value="1"/>
</dbReference>
<evidence type="ECO:0000256" key="2">
    <source>
        <dbReference type="ARBA" id="ARBA00022643"/>
    </source>
</evidence>